<dbReference type="EMBL" id="CP032996">
    <property type="protein sequence ID" value="QCI27322.1"/>
    <property type="molecule type" value="Genomic_DNA"/>
</dbReference>
<evidence type="ECO:0000256" key="1">
    <source>
        <dbReference type="ARBA" id="ARBA00006471"/>
    </source>
</evidence>
<dbReference type="FunFam" id="3.30.1370.30:FF:000002">
    <property type="entry name" value="30S ribosomal protein S8"/>
    <property type="match status" value="1"/>
</dbReference>
<reference evidence="10 11" key="1">
    <citation type="submission" date="2018-10" db="EMBL/GenBank/DDBJ databases">
        <title>Comparative functional genomics of the obligate endosymbiont Buchnera aphidicola.</title>
        <authorList>
            <person name="Chong R.A."/>
        </authorList>
    </citation>
    <scope>NUCLEOTIDE SEQUENCE [LARGE SCALE GENOMIC DNA]</scope>
    <source>
        <strain evidence="10 11">Tma</strain>
    </source>
</reference>
<dbReference type="InterPro" id="IPR000630">
    <property type="entry name" value="Ribosomal_uS8"/>
</dbReference>
<dbReference type="InterPro" id="IPR047863">
    <property type="entry name" value="Ribosomal_uS8_CS"/>
</dbReference>
<dbReference type="GO" id="GO:0005737">
    <property type="term" value="C:cytoplasm"/>
    <property type="evidence" value="ECO:0007669"/>
    <property type="project" value="UniProtKB-ARBA"/>
</dbReference>
<dbReference type="NCBIfam" id="NF001109">
    <property type="entry name" value="PRK00136.1"/>
    <property type="match status" value="1"/>
</dbReference>
<dbReference type="Pfam" id="PF00410">
    <property type="entry name" value="Ribosomal_S8"/>
    <property type="match status" value="1"/>
</dbReference>
<evidence type="ECO:0000256" key="6">
    <source>
        <dbReference type="ARBA" id="ARBA00035258"/>
    </source>
</evidence>
<dbReference type="GO" id="GO:0006412">
    <property type="term" value="P:translation"/>
    <property type="evidence" value="ECO:0007669"/>
    <property type="project" value="UniProtKB-UniRule"/>
</dbReference>
<dbReference type="AlphaFoldDB" id="A0A4D6YDY5"/>
<gene>
    <name evidence="8" type="primary">rpsH</name>
    <name evidence="10" type="ORF">D9V81_01750</name>
</gene>
<evidence type="ECO:0000256" key="3">
    <source>
        <dbReference type="ARBA" id="ARBA00022884"/>
    </source>
</evidence>
<dbReference type="Gene3D" id="3.30.1490.10">
    <property type="match status" value="1"/>
</dbReference>
<accession>A0A4D6YDY5</accession>
<evidence type="ECO:0000256" key="9">
    <source>
        <dbReference type="RuleBase" id="RU003660"/>
    </source>
</evidence>
<dbReference type="GO" id="GO:0019843">
    <property type="term" value="F:rRNA binding"/>
    <property type="evidence" value="ECO:0007669"/>
    <property type="project" value="UniProtKB-UniRule"/>
</dbReference>
<comment type="similarity">
    <text evidence="1 8 9">Belongs to the universal ribosomal protein uS8 family.</text>
</comment>
<evidence type="ECO:0000256" key="7">
    <source>
        <dbReference type="ARBA" id="ARBA00046740"/>
    </source>
</evidence>
<organism evidence="10 11">
    <name type="scientific">Buchnera aphidicola</name>
    <name type="common">Therioaphis trifolii</name>
    <dbReference type="NCBI Taxonomy" id="1241884"/>
    <lineage>
        <taxon>Bacteria</taxon>
        <taxon>Pseudomonadati</taxon>
        <taxon>Pseudomonadota</taxon>
        <taxon>Gammaproteobacteria</taxon>
        <taxon>Enterobacterales</taxon>
        <taxon>Erwiniaceae</taxon>
        <taxon>Buchnera</taxon>
    </lineage>
</organism>
<dbReference type="GO" id="GO:0005840">
    <property type="term" value="C:ribosome"/>
    <property type="evidence" value="ECO:0007669"/>
    <property type="project" value="UniProtKB-KW"/>
</dbReference>
<protein>
    <recommendedName>
        <fullName evidence="6 8">Small ribosomal subunit protein uS8</fullName>
    </recommendedName>
</protein>
<proteinExistence type="inferred from homology"/>
<name>A0A4D6YDY5_9GAMM</name>
<dbReference type="RefSeq" id="WP_158349588.1">
    <property type="nucleotide sequence ID" value="NZ_CP032996.1"/>
</dbReference>
<sequence>MSMQDPISDMLTNIRNSQLANKISVCIPSSNFKIAIANVLKKEGYIDDYSIEKKNNKTTLTIFLKYFNGKPVIDEIKRISKPSLRIYKKKNNLPIVMDGLGIAILSTSKGIMSNKMAYKFGLGGEIICTVS</sequence>
<dbReference type="FunFam" id="3.30.1490.10:FF:000001">
    <property type="entry name" value="30S ribosomal protein S8"/>
    <property type="match status" value="1"/>
</dbReference>
<dbReference type="OrthoDB" id="9802617at2"/>
<evidence type="ECO:0000313" key="10">
    <source>
        <dbReference type="EMBL" id="QCI27322.1"/>
    </source>
</evidence>
<keyword evidence="2 8" id="KW-0699">rRNA-binding</keyword>
<dbReference type="InterPro" id="IPR035987">
    <property type="entry name" value="Ribosomal_uS8_sf"/>
</dbReference>
<dbReference type="GO" id="GO:1990904">
    <property type="term" value="C:ribonucleoprotein complex"/>
    <property type="evidence" value="ECO:0007669"/>
    <property type="project" value="UniProtKB-KW"/>
</dbReference>
<dbReference type="SUPFAM" id="SSF56047">
    <property type="entry name" value="Ribosomal protein S8"/>
    <property type="match status" value="1"/>
</dbReference>
<dbReference type="GO" id="GO:0003735">
    <property type="term" value="F:structural constituent of ribosome"/>
    <property type="evidence" value="ECO:0007669"/>
    <property type="project" value="InterPro"/>
</dbReference>
<evidence type="ECO:0000256" key="8">
    <source>
        <dbReference type="HAMAP-Rule" id="MF_01302"/>
    </source>
</evidence>
<evidence type="ECO:0000256" key="4">
    <source>
        <dbReference type="ARBA" id="ARBA00022980"/>
    </source>
</evidence>
<comment type="subunit">
    <text evidence="7 8">Part of the 30S ribosomal subunit. Contacts proteins S5 and S12.</text>
</comment>
<evidence type="ECO:0000256" key="2">
    <source>
        <dbReference type="ARBA" id="ARBA00022730"/>
    </source>
</evidence>
<evidence type="ECO:0000256" key="5">
    <source>
        <dbReference type="ARBA" id="ARBA00023274"/>
    </source>
</evidence>
<dbReference type="PROSITE" id="PS00053">
    <property type="entry name" value="RIBOSOMAL_S8"/>
    <property type="match status" value="1"/>
</dbReference>
<dbReference type="Gene3D" id="3.30.1370.30">
    <property type="match status" value="1"/>
</dbReference>
<dbReference type="PANTHER" id="PTHR11758">
    <property type="entry name" value="40S RIBOSOMAL PROTEIN S15A"/>
    <property type="match status" value="1"/>
</dbReference>
<dbReference type="HAMAP" id="MF_01302_B">
    <property type="entry name" value="Ribosomal_uS8_B"/>
    <property type="match status" value="1"/>
</dbReference>
<keyword evidence="3 8" id="KW-0694">RNA-binding</keyword>
<keyword evidence="5 8" id="KW-0687">Ribonucleoprotein</keyword>
<dbReference type="Proteomes" id="UP000298603">
    <property type="component" value="Chromosome"/>
</dbReference>
<evidence type="ECO:0000313" key="11">
    <source>
        <dbReference type="Proteomes" id="UP000298603"/>
    </source>
</evidence>
<keyword evidence="11" id="KW-1185">Reference proteome</keyword>
<comment type="function">
    <text evidence="8">One of the primary rRNA binding proteins, it binds directly to 16S rRNA central domain where it helps coordinate assembly of the platform of the 30S subunit.</text>
</comment>
<keyword evidence="4 8" id="KW-0689">Ribosomal protein</keyword>